<keyword evidence="2 6" id="KW-0732">Signal</keyword>
<dbReference type="PROSITE" id="PS51257">
    <property type="entry name" value="PROKAR_LIPOPROTEIN"/>
    <property type="match status" value="1"/>
</dbReference>
<evidence type="ECO:0000313" key="7">
    <source>
        <dbReference type="EMBL" id="SDZ65864.1"/>
    </source>
</evidence>
<evidence type="ECO:0000313" key="8">
    <source>
        <dbReference type="Proteomes" id="UP000198935"/>
    </source>
</evidence>
<dbReference type="PANTHER" id="PTHR43649">
    <property type="entry name" value="ARABINOSE-BINDING PROTEIN-RELATED"/>
    <property type="match status" value="1"/>
</dbReference>
<keyword evidence="1" id="KW-1003">Cell membrane</keyword>
<dbReference type="Gene3D" id="3.40.190.10">
    <property type="entry name" value="Periplasmic binding protein-like II"/>
    <property type="match status" value="1"/>
</dbReference>
<dbReference type="STRING" id="1503961.SAMN05421736_12650"/>
<dbReference type="EMBL" id="FNPI01000026">
    <property type="protein sequence ID" value="SDZ65864.1"/>
    <property type="molecule type" value="Genomic_DNA"/>
</dbReference>
<keyword evidence="4" id="KW-0564">Palmitate</keyword>
<evidence type="ECO:0000256" key="3">
    <source>
        <dbReference type="ARBA" id="ARBA00023136"/>
    </source>
</evidence>
<dbReference type="AlphaFoldDB" id="A0A1H3UTY7"/>
<feature type="chain" id="PRO_5038368836" evidence="6">
    <location>
        <begin position="20"/>
        <end position="416"/>
    </location>
</feature>
<keyword evidence="8" id="KW-1185">Reference proteome</keyword>
<dbReference type="SUPFAM" id="SSF53850">
    <property type="entry name" value="Periplasmic binding protein-like II"/>
    <property type="match status" value="1"/>
</dbReference>
<proteinExistence type="predicted"/>
<keyword evidence="5" id="KW-0449">Lipoprotein</keyword>
<gene>
    <name evidence="7" type="ORF">SAMN05421736_12650</name>
</gene>
<dbReference type="OrthoDB" id="9795467at2"/>
<protein>
    <submittedName>
        <fullName evidence="7">Alpha-1,4-digalacturonate transport system substrate-binding protein</fullName>
    </submittedName>
</protein>
<evidence type="ECO:0000256" key="1">
    <source>
        <dbReference type="ARBA" id="ARBA00022475"/>
    </source>
</evidence>
<evidence type="ECO:0000256" key="5">
    <source>
        <dbReference type="ARBA" id="ARBA00023288"/>
    </source>
</evidence>
<dbReference type="Pfam" id="PF13416">
    <property type="entry name" value="SBP_bac_8"/>
    <property type="match status" value="1"/>
</dbReference>
<feature type="signal peptide" evidence="6">
    <location>
        <begin position="1"/>
        <end position="19"/>
    </location>
</feature>
<organism evidence="7 8">
    <name type="scientific">Evansella caseinilytica</name>
    <dbReference type="NCBI Taxonomy" id="1503961"/>
    <lineage>
        <taxon>Bacteria</taxon>
        <taxon>Bacillati</taxon>
        <taxon>Bacillota</taxon>
        <taxon>Bacilli</taxon>
        <taxon>Bacillales</taxon>
        <taxon>Bacillaceae</taxon>
        <taxon>Evansella</taxon>
    </lineage>
</organism>
<evidence type="ECO:0000256" key="2">
    <source>
        <dbReference type="ARBA" id="ARBA00022729"/>
    </source>
</evidence>
<accession>A0A1H3UTY7</accession>
<reference evidence="8" key="1">
    <citation type="submission" date="2016-10" db="EMBL/GenBank/DDBJ databases">
        <authorList>
            <person name="Varghese N."/>
            <person name="Submissions S."/>
        </authorList>
    </citation>
    <scope>NUCLEOTIDE SEQUENCE [LARGE SCALE GENOMIC DNA]</scope>
    <source>
        <strain evidence="8">SP</strain>
    </source>
</reference>
<dbReference type="InterPro" id="IPR006059">
    <property type="entry name" value="SBP"/>
</dbReference>
<name>A0A1H3UTY7_9BACI</name>
<dbReference type="Proteomes" id="UP000198935">
    <property type="component" value="Unassembled WGS sequence"/>
</dbReference>
<sequence>MKKMIFAVVLLSFAIVAGACSDSSSSDSEESGKLQFFVSGDTVEGLALTIMSERYTVETGVEVEVVDVPYSDMVTKITNMVRSGEPPALARVTGFSPAWNGHLLDLTDIADQNNVDKELGITVDGQLLAPPLDLTAVGMFINKDLFDEAGVSYPTSEDDIWTWAEFIESLETVLEKTDARYGLVMDGSEHRLNALLYQFGSDGFYEENGEYTTNPETRDGLEYFLRLNDNTIMPASVWTTGEDASSMFQSGRVAAYMSGSWQITDFTNNIKDFQWEAVYMPYRTQRATNLGGNYLVAFAGSNVEEEAIQFIDWLYTKENYEKLAELGGYLPVVEGAEINYKLRPEVYELYRNEIDASAPVAGLQRNEQVIKQLISERSASNVIREAIVKTLNDEQSLDEALEEMKRNFTEAYAEGK</sequence>
<evidence type="ECO:0000256" key="4">
    <source>
        <dbReference type="ARBA" id="ARBA00023139"/>
    </source>
</evidence>
<dbReference type="PANTHER" id="PTHR43649:SF33">
    <property type="entry name" value="POLYGALACTURONAN_RHAMNOGALACTURONAN-BINDING PROTEIN YTCQ"/>
    <property type="match status" value="1"/>
</dbReference>
<evidence type="ECO:0000256" key="6">
    <source>
        <dbReference type="SAM" id="SignalP"/>
    </source>
</evidence>
<dbReference type="CDD" id="cd13585">
    <property type="entry name" value="PBP2_TMBP_like"/>
    <property type="match status" value="1"/>
</dbReference>
<dbReference type="InterPro" id="IPR050490">
    <property type="entry name" value="Bact_solute-bd_prot1"/>
</dbReference>
<keyword evidence="3" id="KW-0472">Membrane</keyword>